<dbReference type="Proteomes" id="UP000241346">
    <property type="component" value="Unassembled WGS sequence"/>
</dbReference>
<dbReference type="Gene3D" id="3.30.70.100">
    <property type="match status" value="1"/>
</dbReference>
<feature type="domain" description="ABM" evidence="2">
    <location>
        <begin position="47"/>
        <end position="88"/>
    </location>
</feature>
<evidence type="ECO:0000313" key="4">
    <source>
        <dbReference type="Proteomes" id="UP000241346"/>
    </source>
</evidence>
<feature type="signal peptide" evidence="1">
    <location>
        <begin position="1"/>
        <end position="20"/>
    </location>
</feature>
<evidence type="ECO:0000259" key="2">
    <source>
        <dbReference type="Pfam" id="PF03992"/>
    </source>
</evidence>
<dbReference type="AlphaFoldDB" id="A0A2T3N6V5"/>
<proteinExistence type="predicted"/>
<evidence type="ECO:0000313" key="3">
    <source>
        <dbReference type="EMBL" id="PSW08543.1"/>
    </source>
</evidence>
<evidence type="ECO:0000256" key="1">
    <source>
        <dbReference type="SAM" id="SignalP"/>
    </source>
</evidence>
<organism evidence="3 4">
    <name type="scientific">Photobacterium rosenbergii</name>
    <dbReference type="NCBI Taxonomy" id="294936"/>
    <lineage>
        <taxon>Bacteria</taxon>
        <taxon>Pseudomonadati</taxon>
        <taxon>Pseudomonadota</taxon>
        <taxon>Gammaproteobacteria</taxon>
        <taxon>Vibrionales</taxon>
        <taxon>Vibrionaceae</taxon>
        <taxon>Photobacterium</taxon>
    </lineage>
</organism>
<dbReference type="SUPFAM" id="SSF54909">
    <property type="entry name" value="Dimeric alpha+beta barrel"/>
    <property type="match status" value="1"/>
</dbReference>
<dbReference type="RefSeq" id="WP_107300517.1">
    <property type="nucleotide sequence ID" value="NZ_PYMB01000020.1"/>
</dbReference>
<keyword evidence="1" id="KW-0732">Signal</keyword>
<sequence>MKMKYLSTAVCCISAFFAHAEVIEVATFTLNNGVSYEEFVPLDKAVEVEHVSKQPGFISRESAKGENGEWLVIVHWESTEDAQASMDSFMTADAAKGFMAKVDASTMIMKRYEK</sequence>
<reference evidence="3 4" key="1">
    <citation type="submission" date="2018-03" db="EMBL/GenBank/DDBJ databases">
        <title>Whole genome sequencing of Histamine producing bacteria.</title>
        <authorList>
            <person name="Butler K."/>
        </authorList>
    </citation>
    <scope>NUCLEOTIDE SEQUENCE [LARGE SCALE GENOMIC DNA]</scope>
    <source>
        <strain evidence="3 4">DSM 19138</strain>
    </source>
</reference>
<dbReference type="Pfam" id="PF03992">
    <property type="entry name" value="ABM"/>
    <property type="match status" value="1"/>
</dbReference>
<comment type="caution">
    <text evidence="3">The sequence shown here is derived from an EMBL/GenBank/DDBJ whole genome shotgun (WGS) entry which is preliminary data.</text>
</comment>
<dbReference type="InterPro" id="IPR011008">
    <property type="entry name" value="Dimeric_a/b-barrel"/>
</dbReference>
<protein>
    <recommendedName>
        <fullName evidence="2">ABM domain-containing protein</fullName>
    </recommendedName>
</protein>
<dbReference type="OrthoDB" id="1453400at2"/>
<accession>A0A2T3N6V5</accession>
<gene>
    <name evidence="3" type="ORF">C9J01_23255</name>
</gene>
<dbReference type="EMBL" id="PYMB01000020">
    <property type="protein sequence ID" value="PSW08543.1"/>
    <property type="molecule type" value="Genomic_DNA"/>
</dbReference>
<feature type="chain" id="PRO_5015482469" description="ABM domain-containing protein" evidence="1">
    <location>
        <begin position="21"/>
        <end position="114"/>
    </location>
</feature>
<dbReference type="InterPro" id="IPR007138">
    <property type="entry name" value="ABM_dom"/>
</dbReference>
<name>A0A2T3N6V5_9GAMM</name>